<evidence type="ECO:0000256" key="6">
    <source>
        <dbReference type="ARBA" id="ARBA00022824"/>
    </source>
</evidence>
<comment type="catalytic activity">
    <reaction evidence="10">
        <text>a 1,2-diacyl-sn-glycero-3-phospho-L-serine(in) = a 1,2-diacyl-sn-glycero-3-phospho-L-serine(out)</text>
        <dbReference type="Rhea" id="RHEA:38663"/>
        <dbReference type="ChEBI" id="CHEBI:57262"/>
    </reaction>
</comment>
<keyword evidence="7" id="KW-0072">Autophagy</keyword>
<dbReference type="GO" id="GO:0034045">
    <property type="term" value="C:phagophore assembly site membrane"/>
    <property type="evidence" value="ECO:0007669"/>
    <property type="project" value="UniProtKB-SubCell"/>
</dbReference>
<comment type="catalytic activity">
    <reaction evidence="11">
        <text>a 1,2-diacyl-sn-glycero-3-phosphoethanolamine(in) = a 1,2-diacyl-sn-glycero-3-phosphoethanolamine(out)</text>
        <dbReference type="Rhea" id="RHEA:38895"/>
        <dbReference type="ChEBI" id="CHEBI:64612"/>
    </reaction>
</comment>
<keyword evidence="5" id="KW-0813">Transport</keyword>
<organism evidence="13 14">
    <name type="scientific">Salix dunnii</name>
    <dbReference type="NCBI Taxonomy" id="1413687"/>
    <lineage>
        <taxon>Eukaryota</taxon>
        <taxon>Viridiplantae</taxon>
        <taxon>Streptophyta</taxon>
        <taxon>Embryophyta</taxon>
        <taxon>Tracheophyta</taxon>
        <taxon>Spermatophyta</taxon>
        <taxon>Magnoliopsida</taxon>
        <taxon>eudicotyledons</taxon>
        <taxon>Gunneridae</taxon>
        <taxon>Pentapetalae</taxon>
        <taxon>rosids</taxon>
        <taxon>fabids</taxon>
        <taxon>Malpighiales</taxon>
        <taxon>Salicaceae</taxon>
        <taxon>Saliceae</taxon>
        <taxon>Salix</taxon>
    </lineage>
</organism>
<evidence type="ECO:0000256" key="2">
    <source>
        <dbReference type="ARBA" id="ARBA00004623"/>
    </source>
</evidence>
<keyword evidence="8" id="KW-0445">Lipid transport</keyword>
<evidence type="ECO:0000313" key="13">
    <source>
        <dbReference type="EMBL" id="KAF9675917.1"/>
    </source>
</evidence>
<protein>
    <recommendedName>
        <fullName evidence="4">Autophagy-related protein 2</fullName>
    </recommendedName>
</protein>
<evidence type="ECO:0000256" key="4">
    <source>
        <dbReference type="ARBA" id="ARBA00018070"/>
    </source>
</evidence>
<reference evidence="13 14" key="1">
    <citation type="submission" date="2020-10" db="EMBL/GenBank/DDBJ databases">
        <title>Plant Genome Project.</title>
        <authorList>
            <person name="Zhang R.-G."/>
        </authorList>
    </citation>
    <scope>NUCLEOTIDE SEQUENCE [LARGE SCALE GENOMIC DNA]</scope>
    <source>
        <strain evidence="13">FAFU-HL-1</strain>
        <tissue evidence="13">Leaf</tissue>
    </source>
</reference>
<evidence type="ECO:0000256" key="3">
    <source>
        <dbReference type="ARBA" id="ARBA00009714"/>
    </source>
</evidence>
<gene>
    <name evidence="13" type="ORF">SADUNF_Sadunf09G0083600</name>
</gene>
<dbReference type="GO" id="GO:0061709">
    <property type="term" value="P:reticulophagy"/>
    <property type="evidence" value="ECO:0007669"/>
    <property type="project" value="TreeGrafter"/>
</dbReference>
<dbReference type="GO" id="GO:0000422">
    <property type="term" value="P:autophagy of mitochondrion"/>
    <property type="evidence" value="ECO:0007669"/>
    <property type="project" value="TreeGrafter"/>
</dbReference>
<evidence type="ECO:0000256" key="12">
    <source>
        <dbReference type="SAM" id="MobiDB-lite"/>
    </source>
</evidence>
<accession>A0A835JR78</accession>
<dbReference type="GO" id="GO:0034727">
    <property type="term" value="P:piecemeal microautophagy of the nucleus"/>
    <property type="evidence" value="ECO:0007669"/>
    <property type="project" value="TreeGrafter"/>
</dbReference>
<keyword evidence="14" id="KW-1185">Reference proteome</keyword>
<evidence type="ECO:0000256" key="8">
    <source>
        <dbReference type="ARBA" id="ARBA00023055"/>
    </source>
</evidence>
<dbReference type="OrthoDB" id="18982at2759"/>
<dbReference type="EMBL" id="JADGMS010000009">
    <property type="protein sequence ID" value="KAF9675917.1"/>
    <property type="molecule type" value="Genomic_DNA"/>
</dbReference>
<comment type="similarity">
    <text evidence="3">Belongs to the ATG2 family.</text>
</comment>
<dbReference type="PANTHER" id="PTHR13190">
    <property type="entry name" value="AUTOPHAGY-RELATED 2, ISOFORM A"/>
    <property type="match status" value="1"/>
</dbReference>
<dbReference type="Pfam" id="PF13329">
    <property type="entry name" value="ATG2_CAD"/>
    <property type="match status" value="3"/>
</dbReference>
<evidence type="ECO:0000313" key="14">
    <source>
        <dbReference type="Proteomes" id="UP000657918"/>
    </source>
</evidence>
<dbReference type="GO" id="GO:0032266">
    <property type="term" value="F:phosphatidylinositol-3-phosphate binding"/>
    <property type="evidence" value="ECO:0007669"/>
    <property type="project" value="TreeGrafter"/>
</dbReference>
<evidence type="ECO:0000256" key="9">
    <source>
        <dbReference type="ARBA" id="ARBA00023136"/>
    </source>
</evidence>
<comment type="subcellular location">
    <subcellularLocation>
        <location evidence="1">Endoplasmic reticulum membrane</location>
        <topology evidence="1">Peripheral membrane protein</topology>
    </subcellularLocation>
    <subcellularLocation>
        <location evidence="2">Preautophagosomal structure membrane</location>
        <topology evidence="2">Peripheral membrane protein</topology>
    </subcellularLocation>
</comment>
<evidence type="ECO:0000256" key="11">
    <source>
        <dbReference type="ARBA" id="ARBA00024615"/>
    </source>
</evidence>
<evidence type="ECO:0000256" key="5">
    <source>
        <dbReference type="ARBA" id="ARBA00022448"/>
    </source>
</evidence>
<dbReference type="Proteomes" id="UP000657918">
    <property type="component" value="Unassembled WGS sequence"/>
</dbReference>
<evidence type="ECO:0000256" key="1">
    <source>
        <dbReference type="ARBA" id="ARBA00004406"/>
    </source>
</evidence>
<evidence type="ECO:0000256" key="10">
    <source>
        <dbReference type="ARBA" id="ARBA00024479"/>
    </source>
</evidence>
<dbReference type="PANTHER" id="PTHR13190:SF1">
    <property type="entry name" value="AUTOPHAGY-RELATED 2, ISOFORM A"/>
    <property type="match status" value="1"/>
</dbReference>
<dbReference type="GO" id="GO:0006869">
    <property type="term" value="P:lipid transport"/>
    <property type="evidence" value="ECO:0007669"/>
    <property type="project" value="UniProtKB-KW"/>
</dbReference>
<keyword evidence="6" id="KW-0256">Endoplasmic reticulum</keyword>
<proteinExistence type="inferred from homology"/>
<dbReference type="GO" id="GO:0043495">
    <property type="term" value="F:protein-membrane adaptor activity"/>
    <property type="evidence" value="ECO:0007669"/>
    <property type="project" value="TreeGrafter"/>
</dbReference>
<dbReference type="GO" id="GO:0061723">
    <property type="term" value="P:glycophagy"/>
    <property type="evidence" value="ECO:0007669"/>
    <property type="project" value="TreeGrafter"/>
</dbReference>
<feature type="compositionally biased region" description="Polar residues" evidence="12">
    <location>
        <begin position="115"/>
        <end position="127"/>
    </location>
</feature>
<sequence>MFSWNFAKSAEELLPRWAMKRLCKFVLKKKLGKFILGDIDLEQLDVQLAEGTIQLSDLALNVDCLNEKFGAAASVVIKEGSIGSLSVRMPWKGKGFQVEVDGLELVLAPYLKKSNSPAEDETSSSSQESRHGHKEVEVGRFRDDLMENAQKSSFGDVHEGVKTIAKVVKWFLTSFHVKVKKLIVAYEPYFEKDEKKVGCQETLVLRVPEIECGTCVSEDANRSSDERVENFLGISQLMNFIKFQGAVLELLKTDGVDIQSCSPCVSDSSFSEQFSGCCRSKPTTPIITGKSGGFSGNLKLSIPWKNGSLDIHKLDAEVYVDPVELRLQPSTIKWFLLSWETYKNIDQDGGGDAHYKSTESVYFNSSSHFHSSLSVPAVVANDKVSPVRGSFTSAFSSFTGKESVSEAMLPGSHLISDWVPNSIENKKDGIQEELDLGASVDQFFECLDGMRSSQSALGSSGMWNWTCSVFSALTAASSLASGSFQISSEDQHVQTNLKATLAGVSVLLCFQDEDQEYLYGQKSDRNTIGLEICCLGAECKDIFVVLQVCPQELRFEGTVKCIEFIDYVCNKNDAMNSHVPEFSSDSYCQTLLIQNLQAEVQGVLPPFPHSDDLNTLIAPRVPFGNATKMKLLGTSGVTRCQFTVNSDLSDGNFTGTKSFSLQLPLLIFWVDFGSVNKILNLLKDAEKSVERSIQRNGFPSVNEKHESSHGYMKKGSSGVSTLASKENLQGSISVLKARVILCFPFVSGGDIGGHSPWNQFIAVDISSPSNLERPTLNSSSWKRHAPRTICSLHLNVSNLDVYLVNPACNDNGITSSTLMPSYKFCAQKIVSVKNRAGCLCTISMLWQEDPGTGPWIAETAKSLATSEESRSRKKMKVKGYEFASATAVKDLGDMNSQTREVLILSSAFFLHVHLFHVVVDLSSSQYSNLHCLLDQMINGLSGMACNAVGDRELSPVSQTSVLVKCESVDFSIRPDIKDDIKGSLQSELPGSWHCLKLKIQKFDMLSVSNIGGIRGANFFWLAHGEGKLWGSITGVPDQDFLLISCSNSTRKRGDGGGSNVLSSSLAGSEIIHIWDPKSSHDFTTISVRCATVIAVGGRLDWLDAISSFFILPSPKAEKENNENLAKGDLNYPSETSFILKLVDIGISYEPHLKKSVVRDLHSESGSSYSKEETGEPPIACLLAASLFSLSNTTTEDSIDSDYKISVQEVGLLLGAAHENIGGTHSVEYLRQMGYVRVAREALVEAILKTDCKNGLLWEVECTKSHIYVETCHDTTSGLMRLAAQFQQLFAPDLEESVVHLQNRWNGFHQAQEKNEFNDEGRISNYDCAPSTSQVHAPTADTKSNLGVAGLMDEICEDAFHLHGIKACRFGSCGSEIHVSLDESLLGEACSLSVETPDFFLNDLSYDRQVPSLGLESNQTTFLQSGSFPEFIEGYCVSDLRPLSELSIGRQSPPEKLKCILKNFGDADHGRGNGGWYGDAPLSIVENHISGASSEACVNQVLENQLPTLHPARSDDCGKATGRVLFKNINVNWRMYAGSDWQAYKKNGDPCSHTCGRDTADCLELALSGMKFQYDVFPVGGVCASKLCLTVKDFHLSDESKTAPWKQILGYYHSKDHPRESTSKAFKLDLEAVRPDPLIPLEEYRQPYNRGFCFVLFVIVKHTVYKSAASVLIVTFIPSRLRIILLPLLLHLHQSQLDFLISFFGPKSFSAGQSSDQDQNSDGAETSATNSCNLAGHTIANEALLPFFQASHDFPDLSVFSSLSYSEFDFLKSILCADHINLFQKFDIWPIILRVDYSPHHVDLAALSSGKYVELVNLVPWKGVELQLKHVQAVGVYGWGSVCEIIIGEWLVEISQNQMHKFLRGLPTIRSLIAVGSGAKKFVSLPVESYRKDHKIIKGMQRGKSFCVEQLFGTSAFLKSVSLEAVGFGVHLAAGAHDILLQAEHILTSIPSPPVSWSAQAKTKENAYESLSDGLGKSASALVQTPLRKHQHGASTLSALATAVRAVPAAAIAPVSAFAGAAHYALLGLRNSLDPEHKKESMEKYMGSTKPNDWD</sequence>
<dbReference type="GO" id="GO:0061908">
    <property type="term" value="C:phagophore"/>
    <property type="evidence" value="ECO:0007669"/>
    <property type="project" value="TreeGrafter"/>
</dbReference>
<dbReference type="GO" id="GO:0000045">
    <property type="term" value="P:autophagosome assembly"/>
    <property type="evidence" value="ECO:0007669"/>
    <property type="project" value="TreeGrafter"/>
</dbReference>
<name>A0A835JR78_9ROSI</name>
<keyword evidence="9" id="KW-0472">Membrane</keyword>
<dbReference type="GO" id="GO:0005789">
    <property type="term" value="C:endoplasmic reticulum membrane"/>
    <property type="evidence" value="ECO:0007669"/>
    <property type="project" value="UniProtKB-SubCell"/>
</dbReference>
<comment type="caution">
    <text evidence="13">The sequence shown here is derived from an EMBL/GenBank/DDBJ whole genome shotgun (WGS) entry which is preliminary data.</text>
</comment>
<dbReference type="InterPro" id="IPR026849">
    <property type="entry name" value="ATG2"/>
</dbReference>
<evidence type="ECO:0000256" key="7">
    <source>
        <dbReference type="ARBA" id="ARBA00023006"/>
    </source>
</evidence>
<feature type="region of interest" description="Disordered" evidence="12">
    <location>
        <begin position="115"/>
        <end position="135"/>
    </location>
</feature>